<keyword evidence="4" id="KW-0804">Transcription</keyword>
<dbReference type="PROSITE" id="PS50043">
    <property type="entry name" value="HTH_LUXR_2"/>
    <property type="match status" value="1"/>
</dbReference>
<comment type="caution">
    <text evidence="8">The sequence shown here is derived from an EMBL/GenBank/DDBJ whole genome shotgun (WGS) entry which is preliminary data.</text>
</comment>
<dbReference type="CDD" id="cd17535">
    <property type="entry name" value="REC_NarL-like"/>
    <property type="match status" value="1"/>
</dbReference>
<evidence type="ECO:0000256" key="4">
    <source>
        <dbReference type="ARBA" id="ARBA00023163"/>
    </source>
</evidence>
<dbReference type="InterPro" id="IPR039420">
    <property type="entry name" value="WalR-like"/>
</dbReference>
<evidence type="ECO:0000259" key="6">
    <source>
        <dbReference type="PROSITE" id="PS50043"/>
    </source>
</evidence>
<dbReference type="PROSITE" id="PS50110">
    <property type="entry name" value="RESPONSE_REGULATORY"/>
    <property type="match status" value="1"/>
</dbReference>
<dbReference type="SMART" id="SM00448">
    <property type="entry name" value="REC"/>
    <property type="match status" value="1"/>
</dbReference>
<dbReference type="CDD" id="cd06170">
    <property type="entry name" value="LuxR_C_like"/>
    <property type="match status" value="1"/>
</dbReference>
<evidence type="ECO:0000256" key="1">
    <source>
        <dbReference type="ARBA" id="ARBA00022553"/>
    </source>
</evidence>
<dbReference type="EMBL" id="JAGINU010000001">
    <property type="protein sequence ID" value="MBP2366416.1"/>
    <property type="molecule type" value="Genomic_DNA"/>
</dbReference>
<feature type="domain" description="Response regulatory" evidence="7">
    <location>
        <begin position="9"/>
        <end position="125"/>
    </location>
</feature>
<dbReference type="RefSeq" id="WP_307862303.1">
    <property type="nucleotide sequence ID" value="NZ_JAGINU010000001.1"/>
</dbReference>
<evidence type="ECO:0000313" key="9">
    <source>
        <dbReference type="Proteomes" id="UP001519295"/>
    </source>
</evidence>
<protein>
    <submittedName>
        <fullName evidence="8">DNA-binding NarL/FixJ family response regulator</fullName>
    </submittedName>
</protein>
<accession>A0ABS4VRL3</accession>
<name>A0ABS4VRL3_9PSEU</name>
<dbReference type="SMART" id="SM00421">
    <property type="entry name" value="HTH_LUXR"/>
    <property type="match status" value="1"/>
</dbReference>
<dbReference type="SUPFAM" id="SSF46894">
    <property type="entry name" value="C-terminal effector domain of the bipartite response regulators"/>
    <property type="match status" value="1"/>
</dbReference>
<dbReference type="InterPro" id="IPR000792">
    <property type="entry name" value="Tscrpt_reg_LuxR_C"/>
</dbReference>
<feature type="domain" description="HTH luxR-type" evidence="6">
    <location>
        <begin position="145"/>
        <end position="210"/>
    </location>
</feature>
<dbReference type="PROSITE" id="PS00622">
    <property type="entry name" value="HTH_LUXR_1"/>
    <property type="match status" value="1"/>
</dbReference>
<sequence length="224" mass="23241">MTGDDAAVRVLVVDDHAVMRAGVAALLDGEPSVRIVGEAADGHEALALIDSLRPDVALVDLRMPGLDGVELTARVTAGATPTRVLVLTTYDGDDDIERAVESGAVGYLLKDTHRAQLVDGIRAASRGETVLAPRVAARLLARARNPEPDPVLTPREVEVLAAAAEGLVNAAIGRRLGIGEATVKTHLLRTFAKLGVGDRTSAVVVAMESGLLPGSGGDRGRDAR</sequence>
<dbReference type="PRINTS" id="PR00038">
    <property type="entry name" value="HTHLUXR"/>
</dbReference>
<evidence type="ECO:0000313" key="8">
    <source>
        <dbReference type="EMBL" id="MBP2366416.1"/>
    </source>
</evidence>
<proteinExistence type="predicted"/>
<evidence type="ECO:0000256" key="3">
    <source>
        <dbReference type="ARBA" id="ARBA00023125"/>
    </source>
</evidence>
<dbReference type="PANTHER" id="PTHR43214:SF24">
    <property type="entry name" value="TRANSCRIPTIONAL REGULATORY PROTEIN NARL-RELATED"/>
    <property type="match status" value="1"/>
</dbReference>
<keyword evidence="2" id="KW-0805">Transcription regulation</keyword>
<dbReference type="SUPFAM" id="SSF52172">
    <property type="entry name" value="CheY-like"/>
    <property type="match status" value="1"/>
</dbReference>
<dbReference type="GO" id="GO:0003677">
    <property type="term" value="F:DNA binding"/>
    <property type="evidence" value="ECO:0007669"/>
    <property type="project" value="UniProtKB-KW"/>
</dbReference>
<evidence type="ECO:0000256" key="5">
    <source>
        <dbReference type="PROSITE-ProRule" id="PRU00169"/>
    </source>
</evidence>
<feature type="modified residue" description="4-aspartylphosphate" evidence="5">
    <location>
        <position position="60"/>
    </location>
</feature>
<dbReference type="InterPro" id="IPR058245">
    <property type="entry name" value="NreC/VraR/RcsB-like_REC"/>
</dbReference>
<dbReference type="InterPro" id="IPR016032">
    <property type="entry name" value="Sig_transdc_resp-reg_C-effctor"/>
</dbReference>
<gene>
    <name evidence="8" type="ORF">JOF36_002112</name>
</gene>
<dbReference type="PANTHER" id="PTHR43214">
    <property type="entry name" value="TWO-COMPONENT RESPONSE REGULATOR"/>
    <property type="match status" value="1"/>
</dbReference>
<dbReference type="InterPro" id="IPR001789">
    <property type="entry name" value="Sig_transdc_resp-reg_receiver"/>
</dbReference>
<keyword evidence="1 5" id="KW-0597">Phosphoprotein</keyword>
<dbReference type="InterPro" id="IPR011006">
    <property type="entry name" value="CheY-like_superfamily"/>
</dbReference>
<dbReference type="Pfam" id="PF00072">
    <property type="entry name" value="Response_reg"/>
    <property type="match status" value="1"/>
</dbReference>
<organism evidence="8 9">
    <name type="scientific">Pseudonocardia parietis</name>
    <dbReference type="NCBI Taxonomy" id="570936"/>
    <lineage>
        <taxon>Bacteria</taxon>
        <taxon>Bacillati</taxon>
        <taxon>Actinomycetota</taxon>
        <taxon>Actinomycetes</taxon>
        <taxon>Pseudonocardiales</taxon>
        <taxon>Pseudonocardiaceae</taxon>
        <taxon>Pseudonocardia</taxon>
    </lineage>
</organism>
<evidence type="ECO:0000259" key="7">
    <source>
        <dbReference type="PROSITE" id="PS50110"/>
    </source>
</evidence>
<dbReference type="Gene3D" id="3.40.50.2300">
    <property type="match status" value="1"/>
</dbReference>
<dbReference type="Pfam" id="PF00196">
    <property type="entry name" value="GerE"/>
    <property type="match status" value="1"/>
</dbReference>
<dbReference type="Proteomes" id="UP001519295">
    <property type="component" value="Unassembled WGS sequence"/>
</dbReference>
<keyword evidence="9" id="KW-1185">Reference proteome</keyword>
<reference evidence="8 9" key="1">
    <citation type="submission" date="2021-03" db="EMBL/GenBank/DDBJ databases">
        <title>Sequencing the genomes of 1000 actinobacteria strains.</title>
        <authorList>
            <person name="Klenk H.-P."/>
        </authorList>
    </citation>
    <scope>NUCLEOTIDE SEQUENCE [LARGE SCALE GENOMIC DNA]</scope>
    <source>
        <strain evidence="8 9">DSM 45256</strain>
    </source>
</reference>
<evidence type="ECO:0000256" key="2">
    <source>
        <dbReference type="ARBA" id="ARBA00023015"/>
    </source>
</evidence>
<keyword evidence="3 8" id="KW-0238">DNA-binding</keyword>